<feature type="region of interest" description="Disordered" evidence="7">
    <location>
        <begin position="149"/>
        <end position="171"/>
    </location>
</feature>
<protein>
    <submittedName>
        <fullName evidence="8">Uncharacterized protein</fullName>
    </submittedName>
</protein>
<dbReference type="SUPFAM" id="SSF48403">
    <property type="entry name" value="Ankyrin repeat"/>
    <property type="match status" value="2"/>
</dbReference>
<dbReference type="InterPro" id="IPR007858">
    <property type="entry name" value="Dpy-30_motif"/>
</dbReference>
<name>A0A9J6FXN5_HAELO</name>
<evidence type="ECO:0000256" key="4">
    <source>
        <dbReference type="ARBA" id="ARBA00023028"/>
    </source>
</evidence>
<evidence type="ECO:0000313" key="8">
    <source>
        <dbReference type="EMBL" id="KAH9370886.1"/>
    </source>
</evidence>
<dbReference type="GO" id="GO:0044218">
    <property type="term" value="C:other organism cell membrane"/>
    <property type="evidence" value="ECO:0007669"/>
    <property type="project" value="UniProtKB-KW"/>
</dbReference>
<evidence type="ECO:0000256" key="5">
    <source>
        <dbReference type="ARBA" id="ARBA00023298"/>
    </source>
</evidence>
<feature type="compositionally biased region" description="Polar residues" evidence="7">
    <location>
        <begin position="1479"/>
        <end position="1490"/>
    </location>
</feature>
<keyword evidence="5" id="KW-1053">Target membrane</keyword>
<proteinExistence type="predicted"/>
<evidence type="ECO:0000256" key="2">
    <source>
        <dbReference type="ARBA" id="ARBA00022483"/>
    </source>
</evidence>
<feature type="compositionally biased region" description="Low complexity" evidence="7">
    <location>
        <begin position="1455"/>
        <end position="1467"/>
    </location>
</feature>
<feature type="repeat" description="ANK" evidence="6">
    <location>
        <begin position="278"/>
        <end position="310"/>
    </location>
</feature>
<feature type="region of interest" description="Disordered" evidence="7">
    <location>
        <begin position="1449"/>
        <end position="1501"/>
    </location>
</feature>
<keyword evidence="4" id="KW-0800">Toxin</keyword>
<feature type="compositionally biased region" description="Polar residues" evidence="7">
    <location>
        <begin position="680"/>
        <end position="691"/>
    </location>
</feature>
<feature type="compositionally biased region" description="Polar residues" evidence="7">
    <location>
        <begin position="603"/>
        <end position="615"/>
    </location>
</feature>
<keyword evidence="6" id="KW-0040">ANK repeat</keyword>
<evidence type="ECO:0000313" key="9">
    <source>
        <dbReference type="Proteomes" id="UP000821853"/>
    </source>
</evidence>
<feature type="compositionally biased region" description="Basic and acidic residues" evidence="7">
    <location>
        <begin position="732"/>
        <end position="743"/>
    </location>
</feature>
<dbReference type="InterPro" id="IPR036770">
    <property type="entry name" value="Ankyrin_rpt-contain_sf"/>
</dbReference>
<dbReference type="GO" id="GO:0044231">
    <property type="term" value="C:host cell presynaptic membrane"/>
    <property type="evidence" value="ECO:0007669"/>
    <property type="project" value="UniProtKB-KW"/>
</dbReference>
<feature type="compositionally biased region" description="Polar residues" evidence="7">
    <location>
        <begin position="927"/>
        <end position="950"/>
    </location>
</feature>
<feature type="compositionally biased region" description="Low complexity" evidence="7">
    <location>
        <begin position="428"/>
        <end position="461"/>
    </location>
</feature>
<dbReference type="OrthoDB" id="432281at2759"/>
<feature type="compositionally biased region" description="Basic and acidic residues" evidence="7">
    <location>
        <begin position="1146"/>
        <end position="1158"/>
    </location>
</feature>
<dbReference type="PROSITE" id="PS50088">
    <property type="entry name" value="ANK_REPEAT"/>
    <property type="match status" value="3"/>
</dbReference>
<feature type="compositionally biased region" description="Basic and acidic residues" evidence="7">
    <location>
        <begin position="1119"/>
        <end position="1134"/>
    </location>
</feature>
<feature type="compositionally biased region" description="Basic and acidic residues" evidence="7">
    <location>
        <begin position="467"/>
        <end position="509"/>
    </location>
</feature>
<evidence type="ECO:0000256" key="6">
    <source>
        <dbReference type="PROSITE-ProRule" id="PRU00023"/>
    </source>
</evidence>
<feature type="compositionally biased region" description="Low complexity" evidence="7">
    <location>
        <begin position="960"/>
        <end position="974"/>
    </location>
</feature>
<reference evidence="8 9" key="1">
    <citation type="journal article" date="2020" name="Cell">
        <title>Large-Scale Comparative Analyses of Tick Genomes Elucidate Their Genetic Diversity and Vector Capacities.</title>
        <authorList>
            <consortium name="Tick Genome and Microbiome Consortium (TIGMIC)"/>
            <person name="Jia N."/>
            <person name="Wang J."/>
            <person name="Shi W."/>
            <person name="Du L."/>
            <person name="Sun Y."/>
            <person name="Zhan W."/>
            <person name="Jiang J.F."/>
            <person name="Wang Q."/>
            <person name="Zhang B."/>
            <person name="Ji P."/>
            <person name="Bell-Sakyi L."/>
            <person name="Cui X.M."/>
            <person name="Yuan T.T."/>
            <person name="Jiang B.G."/>
            <person name="Yang W.F."/>
            <person name="Lam T.T."/>
            <person name="Chang Q.C."/>
            <person name="Ding S.J."/>
            <person name="Wang X.J."/>
            <person name="Zhu J.G."/>
            <person name="Ruan X.D."/>
            <person name="Zhao L."/>
            <person name="Wei J.T."/>
            <person name="Ye R.Z."/>
            <person name="Que T.C."/>
            <person name="Du C.H."/>
            <person name="Zhou Y.H."/>
            <person name="Cheng J.X."/>
            <person name="Dai P.F."/>
            <person name="Guo W.B."/>
            <person name="Han X.H."/>
            <person name="Huang E.J."/>
            <person name="Li L.F."/>
            <person name="Wei W."/>
            <person name="Gao Y.C."/>
            <person name="Liu J.Z."/>
            <person name="Shao H.Z."/>
            <person name="Wang X."/>
            <person name="Wang C.C."/>
            <person name="Yang T.C."/>
            <person name="Huo Q.B."/>
            <person name="Li W."/>
            <person name="Chen H.Y."/>
            <person name="Chen S.E."/>
            <person name="Zhou L.G."/>
            <person name="Ni X.B."/>
            <person name="Tian J.H."/>
            <person name="Sheng Y."/>
            <person name="Liu T."/>
            <person name="Pan Y.S."/>
            <person name="Xia L.Y."/>
            <person name="Li J."/>
            <person name="Zhao F."/>
            <person name="Cao W.C."/>
        </authorList>
    </citation>
    <scope>NUCLEOTIDE SEQUENCE [LARGE SCALE GENOMIC DNA]</scope>
    <source>
        <strain evidence="8">HaeL-2018</strain>
    </source>
</reference>
<dbReference type="Pfam" id="PF12796">
    <property type="entry name" value="Ank_2"/>
    <property type="match status" value="2"/>
</dbReference>
<feature type="compositionally biased region" description="Basic and acidic residues" evidence="7">
    <location>
        <begin position="1469"/>
        <end position="1478"/>
    </location>
</feature>
<feature type="compositionally biased region" description="Basic and acidic residues" evidence="7">
    <location>
        <begin position="617"/>
        <end position="626"/>
    </location>
</feature>
<feature type="repeat" description="ANK" evidence="6">
    <location>
        <begin position="88"/>
        <end position="124"/>
    </location>
</feature>
<feature type="compositionally biased region" description="Basic and acidic residues" evidence="7">
    <location>
        <begin position="389"/>
        <end position="408"/>
    </location>
</feature>
<dbReference type="Pfam" id="PF05186">
    <property type="entry name" value="Dpy-30"/>
    <property type="match status" value="1"/>
</dbReference>
<feature type="compositionally biased region" description="Low complexity" evidence="7">
    <location>
        <begin position="375"/>
        <end position="387"/>
    </location>
</feature>
<dbReference type="Gene3D" id="1.20.890.10">
    <property type="entry name" value="cAMP-dependent protein kinase regulatory subunit, dimerization-anchoring domain"/>
    <property type="match status" value="1"/>
</dbReference>
<evidence type="ECO:0000256" key="1">
    <source>
        <dbReference type="ARBA" id="ARBA00004175"/>
    </source>
</evidence>
<organism evidence="8 9">
    <name type="scientific">Haemaphysalis longicornis</name>
    <name type="common">Bush tick</name>
    <dbReference type="NCBI Taxonomy" id="44386"/>
    <lineage>
        <taxon>Eukaryota</taxon>
        <taxon>Metazoa</taxon>
        <taxon>Ecdysozoa</taxon>
        <taxon>Arthropoda</taxon>
        <taxon>Chelicerata</taxon>
        <taxon>Arachnida</taxon>
        <taxon>Acari</taxon>
        <taxon>Parasitiformes</taxon>
        <taxon>Ixodida</taxon>
        <taxon>Ixodoidea</taxon>
        <taxon>Ixodidae</taxon>
        <taxon>Haemaphysalinae</taxon>
        <taxon>Haemaphysalis</taxon>
    </lineage>
</organism>
<feature type="compositionally biased region" description="Basic and acidic residues" evidence="7">
    <location>
        <begin position="1030"/>
        <end position="1039"/>
    </location>
</feature>
<sequence>MQPASKRTVEQYLRRDVPQLLERIRAIHRAVSEDDVRALESQLQSPDYALARDHLGMTPLHRAVVLGRHDVARPAHRPLSGDHQCQGQGRTALHYAAAASRRSGRADMYRLLLQNGSDPRIRDNRGKSSEYYKTHHLPMAPEVAQLTSSARTKARSLSEPPGLQAPQRTKGDPAEIRELILEGHGRHLLGRTSWNEEVRHLLKGLPQFLHQVSDVHDSISRGDVERLKELAASDAQLLRARSDLGCHPIHAAIEARQLEAARLILEAFPAAINLKAPHGRNPLHLAALRRDPEMYKFLVESGADPRALDQKGKTAEFYLKSSRRRRSRSQASAHLASRERSSSVRDTKPASVDTSARTTEVDVITAPADKGALDGAAATGSTAQGSQKESADARSDVAKGADGGEKATGEAGGNESGESGSTDGGGKSSHTTPPTPDSDVTVVGDVGGDVVTDTVDSPGSTYIEAPDGARRTDGGDRSNEEGRPEQDVLKASSERQPAEADNILRAREEGTEDVAAENGAGGAQTENPDGDPGEYKIGETIFPPAGQGTADTTSDVKQENAVADEGGGITNTEEINGGGTNEVKDDDTNASIAEGGHSERENGTTNEGDVSTLGQPHQEDENKNDTKLSSLASTSDVQGQKQKPQTQKEKDKLSSVEGPTKAPESADVGDKLTPNEDAKNNQVSPPTTTENIDPKNKVGQPTDDAVRSNDLNQVNEEEKSPKEQPLGCTNDSEDKTKVQKEKVSAGSKRRSGKKRHNSGALDTQNISEAIGTGVKEHSEQLKTDNNVMPPSEGPEAHLPKPEDDVTTNAGHEVEATFQEVDNPVSSAENLDGSQPQPEKKPQARKELPASANATDHDAAGKATPKEGNKNGEGNRNGKNDKNNLKTALPKQVRKSGLQDSRRSSSMASMRSQLAKKPSQLSLRGDETTTTLQIFDDANSGSQKTQSNTHEPASRGMGQQRVSMRSTTSTPSRTNRPVEKMSGRSRTKTARIAALNVDSATSNILMENSATITASNGGPEASTEAPPKLQGVEEKVHEEATEGPTGQQPAISAQTQDDTRNSASHAEPDDTASVEDKTKQEVSRVKGLQAVDTASGDGEGGGVSKYAEKPFEEQSEGAVPEEKLSVHGQHSDIVAEKAPTSITRGEPISEQREHLKQNEEPDASILTAKPDVADGGAGQGNATPSLPSFVKGASSSTLDVLSTNVLQNGKPRTVQPRQQSTEKRPKNKGSKLSSSTSAQLDRLNELIDVWIKEGDLLRLEHVVIAGQGDRLLNRTSDDKQVQEFLGLVPAYMEGRTPLHYAAVVLEAQNYFDILKKAGADDTIKDKVPAPQEPKPSDVTTQAKGLEGGGGGASRLPVEEPVQTAVRLPLPEEAARQGLPPTTTAGHLPTALPNNKLAQSLLLANRTPEEAQYLRASVGDALAGALLAVAQQRPQDPVAFIASWLKQRQGKDRFDQPSAKAPSLPAALPEQHSKNRDENTASRANTVSSSATRTKKDRRCCTSRPSHAHSEGCFYALVRQGQALLAERDARYRTARDVAREAQQRDNLLALDAFVLDAFLERRAGLLRALAHRGYEQLLHATDRHGRHLTAVLAQCQLTDMQALVHDMDAFFKAREELHAFVRNGYLEGMQQLVRRDVSLVTAKGTKGRCALHVAVLVENPDVVRHLVAACPDALHVADNKMRTPSYFFIYKQEILKLKEEESPD</sequence>
<gene>
    <name evidence="8" type="ORF">HPB48_020709</name>
</gene>
<dbReference type="PROSITE" id="PS50297">
    <property type="entry name" value="ANK_REP_REGION"/>
    <property type="match status" value="3"/>
</dbReference>
<keyword evidence="9" id="KW-1185">Reference proteome</keyword>
<dbReference type="GO" id="GO:0006887">
    <property type="term" value="P:exocytosis"/>
    <property type="evidence" value="ECO:0007669"/>
    <property type="project" value="UniProtKB-KW"/>
</dbReference>
<feature type="compositionally biased region" description="Basic and acidic residues" evidence="7">
    <location>
        <begin position="794"/>
        <end position="803"/>
    </location>
</feature>
<dbReference type="EMBL" id="JABSTR010000005">
    <property type="protein sequence ID" value="KAH9370886.1"/>
    <property type="molecule type" value="Genomic_DNA"/>
</dbReference>
<feature type="compositionally biased region" description="Basic and acidic residues" evidence="7">
    <location>
        <begin position="1073"/>
        <end position="1083"/>
    </location>
</feature>
<feature type="compositionally biased region" description="Basic and acidic residues" evidence="7">
    <location>
        <begin position="668"/>
        <end position="679"/>
    </location>
</feature>
<feature type="compositionally biased region" description="Polar residues" evidence="7">
    <location>
        <begin position="627"/>
        <end position="645"/>
    </location>
</feature>
<feature type="repeat" description="ANK" evidence="6">
    <location>
        <begin position="1292"/>
        <end position="1325"/>
    </location>
</feature>
<comment type="subcellular location">
    <subcellularLocation>
        <location evidence="1">Target cell membrane</location>
    </subcellularLocation>
</comment>
<evidence type="ECO:0000256" key="7">
    <source>
        <dbReference type="SAM" id="MobiDB-lite"/>
    </source>
</evidence>
<feature type="compositionally biased region" description="Polar residues" evidence="7">
    <location>
        <begin position="1043"/>
        <end position="1063"/>
    </location>
</feature>
<keyword evidence="5" id="KW-0472">Membrane</keyword>
<dbReference type="InterPro" id="IPR002110">
    <property type="entry name" value="Ankyrin_rpt"/>
</dbReference>
<feature type="compositionally biased region" description="Polar residues" evidence="7">
    <location>
        <begin position="1192"/>
        <end position="1206"/>
    </location>
</feature>
<dbReference type="PANTHER" id="PTHR24172">
    <property type="entry name" value="ANK_REP_REGION DOMAIN-CONTAINING PROTEIN"/>
    <property type="match status" value="1"/>
</dbReference>
<keyword evidence="4" id="KW-0638">Presynaptic neurotoxin</keyword>
<dbReference type="SMART" id="SM00248">
    <property type="entry name" value="ANK"/>
    <property type="match status" value="6"/>
</dbReference>
<keyword evidence="3" id="KW-1052">Target cell membrane</keyword>
<dbReference type="VEuPathDB" id="VectorBase:HLOH_046692"/>
<keyword evidence="4" id="KW-0528">Neurotoxin</keyword>
<evidence type="ECO:0000256" key="3">
    <source>
        <dbReference type="ARBA" id="ARBA00022537"/>
    </source>
</evidence>
<accession>A0A9J6FXN5</accession>
<feature type="region of interest" description="Disordered" evidence="7">
    <location>
        <begin position="320"/>
        <end position="993"/>
    </location>
</feature>
<dbReference type="Proteomes" id="UP000821853">
    <property type="component" value="Chromosome 3"/>
</dbReference>
<dbReference type="PANTHER" id="PTHR24172:SF4">
    <property type="entry name" value="ANK_REP_REGION DOMAIN-CONTAINING PROTEIN"/>
    <property type="match status" value="1"/>
</dbReference>
<feature type="compositionally biased region" description="Basic and acidic residues" evidence="7">
    <location>
        <begin position="854"/>
        <end position="869"/>
    </location>
</feature>
<comment type="caution">
    <text evidence="8">The sequence shown here is derived from an EMBL/GenBank/DDBJ whole genome shotgun (WGS) entry which is preliminary data.</text>
</comment>
<feature type="compositionally biased region" description="Basic and acidic residues" evidence="7">
    <location>
        <begin position="336"/>
        <end position="348"/>
    </location>
</feature>
<feature type="compositionally biased region" description="Basic residues" evidence="7">
    <location>
        <begin position="747"/>
        <end position="757"/>
    </location>
</feature>
<feature type="region of interest" description="Disordered" evidence="7">
    <location>
        <begin position="1009"/>
        <end position="1236"/>
    </location>
</feature>
<dbReference type="Gene3D" id="1.25.40.20">
    <property type="entry name" value="Ankyrin repeat-containing domain"/>
    <property type="match status" value="3"/>
</dbReference>
<feature type="compositionally biased region" description="Basic and acidic residues" evidence="7">
    <location>
        <begin position="837"/>
        <end position="847"/>
    </location>
</feature>
<keyword evidence="2" id="KW-0268">Exocytosis</keyword>
<dbReference type="OMA" id="NMHERYH"/>
<feature type="region of interest" description="Disordered" evidence="7">
    <location>
        <begin position="1323"/>
        <end position="1356"/>
    </location>
</feature>
<feature type="compositionally biased region" description="Polar residues" evidence="7">
    <location>
        <begin position="823"/>
        <end position="836"/>
    </location>
</feature>